<organism evidence="3 4">
    <name type="scientific">Clostridium homopropionicum DSM 5847</name>
    <dbReference type="NCBI Taxonomy" id="1121318"/>
    <lineage>
        <taxon>Bacteria</taxon>
        <taxon>Bacillati</taxon>
        <taxon>Bacillota</taxon>
        <taxon>Clostridia</taxon>
        <taxon>Eubacteriales</taxon>
        <taxon>Clostridiaceae</taxon>
        <taxon>Clostridium</taxon>
    </lineage>
</organism>
<evidence type="ECO:0000313" key="4">
    <source>
        <dbReference type="Proteomes" id="UP000037043"/>
    </source>
</evidence>
<reference evidence="4" key="1">
    <citation type="submission" date="2015-08" db="EMBL/GenBank/DDBJ databases">
        <title>Genome sequence of the strict anaerobe Clostridium homopropionicum LuHBu1 (DSM 5847T).</title>
        <authorList>
            <person name="Poehlein A."/>
            <person name="Beck M."/>
            <person name="Schiel-Bengelsdorf B."/>
            <person name="Bengelsdorf F.R."/>
            <person name="Daniel R."/>
            <person name="Duerre P."/>
        </authorList>
    </citation>
    <scope>NUCLEOTIDE SEQUENCE [LARGE SCALE GENOMIC DNA]</scope>
    <source>
        <strain evidence="4">DSM 5847</strain>
    </source>
</reference>
<keyword evidence="1" id="KW-0560">Oxidoreductase</keyword>
<dbReference type="EMBL" id="LHUR01000042">
    <property type="protein sequence ID" value="KOA18428.1"/>
    <property type="molecule type" value="Genomic_DNA"/>
</dbReference>
<gene>
    <name evidence="3" type="ORF">CLHOM_33300</name>
</gene>
<comment type="caution">
    <text evidence="3">The sequence shown here is derived from an EMBL/GenBank/DDBJ whole genome shotgun (WGS) entry which is preliminary data.</text>
</comment>
<dbReference type="Pfam" id="PF01558">
    <property type="entry name" value="POR"/>
    <property type="match status" value="1"/>
</dbReference>
<dbReference type="InterPro" id="IPR002869">
    <property type="entry name" value="Pyrv_flavodox_OxRed_cen"/>
</dbReference>
<proteinExistence type="predicted"/>
<dbReference type="AlphaFoldDB" id="A0A0L6Z6I6"/>
<keyword evidence="3" id="KW-0670">Pyruvate</keyword>
<dbReference type="NCBIfam" id="NF005325">
    <property type="entry name" value="PRK06853.1-5"/>
    <property type="match status" value="1"/>
</dbReference>
<name>A0A0L6Z6I6_9CLOT</name>
<dbReference type="Proteomes" id="UP000037043">
    <property type="component" value="Unassembled WGS sequence"/>
</dbReference>
<evidence type="ECO:0000313" key="3">
    <source>
        <dbReference type="EMBL" id="KOA18428.1"/>
    </source>
</evidence>
<dbReference type="RefSeq" id="WP_052222775.1">
    <property type="nucleotide sequence ID" value="NZ_LHUR01000042.1"/>
</dbReference>
<feature type="domain" description="Pyruvate/ketoisovalerate oxidoreductase catalytic" evidence="2">
    <location>
        <begin position="9"/>
        <end position="186"/>
    </location>
</feature>
<dbReference type="GO" id="GO:0016903">
    <property type="term" value="F:oxidoreductase activity, acting on the aldehyde or oxo group of donors"/>
    <property type="evidence" value="ECO:0007669"/>
    <property type="project" value="InterPro"/>
</dbReference>
<dbReference type="PANTHER" id="PTHR43854:SF1">
    <property type="entry name" value="INDOLEPYRUVATE OXIDOREDUCTASE SUBUNIT IORB"/>
    <property type="match status" value="1"/>
</dbReference>
<dbReference type="Gene3D" id="3.40.920.10">
    <property type="entry name" value="Pyruvate-ferredoxin oxidoreductase, PFOR, domain III"/>
    <property type="match status" value="1"/>
</dbReference>
<dbReference type="SUPFAM" id="SSF53323">
    <property type="entry name" value="Pyruvate-ferredoxin oxidoreductase, PFOR, domain III"/>
    <property type="match status" value="1"/>
</dbReference>
<dbReference type="InterPro" id="IPR019752">
    <property type="entry name" value="Pyrv/ketoisovalerate_OxRed_cat"/>
</dbReference>
<dbReference type="InterPro" id="IPR052198">
    <property type="entry name" value="IorB_Oxidoreductase"/>
</dbReference>
<keyword evidence="4" id="KW-1185">Reference proteome</keyword>
<dbReference type="PATRIC" id="fig|1121318.3.peg.3325"/>
<dbReference type="PANTHER" id="PTHR43854">
    <property type="entry name" value="INDOLEPYRUVATE OXIDOREDUCTASE SUBUNIT IORB"/>
    <property type="match status" value="1"/>
</dbReference>
<sequence>MNILISAVGGQGALLASRIIGKLAQNLGLDVKVSEVHGMSQRGGSVVTYVKFGEKIYSPIVEKGTADVILAFEMLEGARYAEFLKKNGTLIISNQRIEPMPVITGAMEYPESLEEELSQLPIKLIITDAVELASKSGSVRTTNLVLIGILAAISEISKEEWKKAISETVPSSLLEVNLKAFELGYNLKND</sequence>
<dbReference type="STRING" id="36844.SAMN04488501_101150"/>
<accession>A0A0L6Z6I6</accession>
<protein>
    <submittedName>
        <fullName evidence="3">Indolepyruvate oxidoreductase subunit beta</fullName>
    </submittedName>
</protein>
<evidence type="ECO:0000259" key="2">
    <source>
        <dbReference type="Pfam" id="PF01558"/>
    </source>
</evidence>
<evidence type="ECO:0000256" key="1">
    <source>
        <dbReference type="ARBA" id="ARBA00023002"/>
    </source>
</evidence>